<dbReference type="STRING" id="28892.Metli_0537"/>
<keyword evidence="10" id="KW-1185">Reference proteome</keyword>
<feature type="binding site" evidence="7">
    <location>
        <position position="107"/>
    </location>
    <ligand>
        <name>Zn(2+)</name>
        <dbReference type="ChEBI" id="CHEBI:29105"/>
        <label>1</label>
    </ligand>
</feature>
<feature type="domain" description="Xylose isomerase-like TIM barrel" evidence="8">
    <location>
        <begin position="20"/>
        <end position="267"/>
    </location>
</feature>
<dbReference type="PROSITE" id="PS51432">
    <property type="entry name" value="AP_NUCLEASE_F2_4"/>
    <property type="match status" value="1"/>
</dbReference>
<dbReference type="PANTHER" id="PTHR21445:SF0">
    <property type="entry name" value="APURINIC-APYRIMIDINIC ENDONUCLEASE"/>
    <property type="match status" value="1"/>
</dbReference>
<dbReference type="SUPFAM" id="SSF51658">
    <property type="entry name" value="Xylose isomerase-like"/>
    <property type="match status" value="1"/>
</dbReference>
<dbReference type="HOGENOM" id="CLU_025885_0_1_2"/>
<feature type="binding site" evidence="7">
    <location>
        <position position="143"/>
    </location>
    <ligand>
        <name>Zn(2+)</name>
        <dbReference type="ChEBI" id="CHEBI:29105"/>
        <label>2</label>
    </ligand>
</feature>
<organism evidence="9 10">
    <name type="scientific">Methanofollis liminatans DSM 4140</name>
    <dbReference type="NCBI Taxonomy" id="28892"/>
    <lineage>
        <taxon>Archaea</taxon>
        <taxon>Methanobacteriati</taxon>
        <taxon>Methanobacteriota</taxon>
        <taxon>Stenosarchaea group</taxon>
        <taxon>Methanomicrobia</taxon>
        <taxon>Methanomicrobiales</taxon>
        <taxon>Methanomicrobiaceae</taxon>
        <taxon>Methanofollis</taxon>
    </lineage>
</organism>
<comment type="cofactor">
    <cofactor evidence="7">
        <name>Zn(2+)</name>
        <dbReference type="ChEBI" id="CHEBI:29105"/>
    </cofactor>
    <text evidence="7">Binds 3 Zn(2+) ions.</text>
</comment>
<dbReference type="InterPro" id="IPR036237">
    <property type="entry name" value="Xyl_isomerase-like_sf"/>
</dbReference>
<comment type="function">
    <text evidence="7">Endonuclease IV plays a role in DNA repair. It cleaves phosphodiester bonds at apurinic or apyrimidinic (AP) sites, generating a 3'-hydroxyl group and a 5'-terminal sugar phosphate.</text>
</comment>
<dbReference type="PROSITE" id="PS00730">
    <property type="entry name" value="AP_NUCLEASE_F2_2"/>
    <property type="match status" value="1"/>
</dbReference>
<dbReference type="EMBL" id="CM001555">
    <property type="protein sequence ID" value="EJG06505.1"/>
    <property type="molecule type" value="Genomic_DNA"/>
</dbReference>
<keyword evidence="7 9" id="KW-0255">Endonuclease</keyword>
<evidence type="ECO:0000256" key="6">
    <source>
        <dbReference type="ARBA" id="ARBA00023204"/>
    </source>
</evidence>
<gene>
    <name evidence="7" type="primary">nfo</name>
    <name evidence="9" type="ORF">Metli_0537</name>
</gene>
<feature type="binding site" evidence="7">
    <location>
        <position position="179"/>
    </location>
    <ligand>
        <name>Zn(2+)</name>
        <dbReference type="ChEBI" id="CHEBI:29105"/>
        <label>3</label>
    </ligand>
</feature>
<dbReference type="PANTHER" id="PTHR21445">
    <property type="entry name" value="ENDONUCLEASE IV ENDODEOXYRIBONUCLEASE IV"/>
    <property type="match status" value="1"/>
</dbReference>
<reference evidence="9 10" key="1">
    <citation type="submission" date="2011-08" db="EMBL/GenBank/DDBJ databases">
        <title>The complete genome of Methanofollis liminatans DSM 4140.</title>
        <authorList>
            <consortium name="US DOE Joint Genome Institute (JGI-PGF)"/>
            <person name="Lucas S."/>
            <person name="Han J."/>
            <person name="Lapidus A."/>
            <person name="Bruce D."/>
            <person name="Goodwin L."/>
            <person name="Pitluck S."/>
            <person name="Peters L."/>
            <person name="Kyrpides N."/>
            <person name="Mavromatis K."/>
            <person name="Ivanova N."/>
            <person name="Mikhailova N."/>
            <person name="Lu M."/>
            <person name="Detter J.C."/>
            <person name="Tapia R."/>
            <person name="Han C."/>
            <person name="Land M."/>
            <person name="Hauser L."/>
            <person name="Markowitz V."/>
            <person name="Cheng J.-F."/>
            <person name="Hugenholtz P."/>
            <person name="Woyke T."/>
            <person name="Wu D."/>
            <person name="Spring S."/>
            <person name="Schuler E."/>
            <person name="Brambilla E."/>
            <person name="Klenk H.-P."/>
            <person name="Eisen J.A."/>
        </authorList>
    </citation>
    <scope>NUCLEOTIDE SEQUENCE [LARGE SCALE GENOMIC DNA]</scope>
    <source>
        <strain evidence="9 10">DSM 4140</strain>
    </source>
</reference>
<proteinExistence type="inferred from homology"/>
<dbReference type="InterPro" id="IPR013022">
    <property type="entry name" value="Xyl_isomerase-like_TIM-brl"/>
</dbReference>
<dbReference type="GO" id="GO:0008081">
    <property type="term" value="F:phosphoric diester hydrolase activity"/>
    <property type="evidence" value="ECO:0007669"/>
    <property type="project" value="TreeGrafter"/>
</dbReference>
<feature type="binding site" evidence="7">
    <location>
        <position position="176"/>
    </location>
    <ligand>
        <name>Zn(2+)</name>
        <dbReference type="ChEBI" id="CHEBI:29105"/>
        <label>2</label>
    </ligand>
</feature>
<dbReference type="Pfam" id="PF01261">
    <property type="entry name" value="AP_endonuc_2"/>
    <property type="match status" value="1"/>
</dbReference>
<protein>
    <recommendedName>
        <fullName evidence="7">Probable endonuclease 4</fullName>
        <ecNumber evidence="7">3.1.21.2</ecNumber>
    </recommendedName>
    <alternativeName>
        <fullName evidence="7">Endodeoxyribonuclease IV</fullName>
    </alternativeName>
    <alternativeName>
        <fullName evidence="7">Endonuclease IV</fullName>
    </alternativeName>
</protein>
<dbReference type="GO" id="GO:0003906">
    <property type="term" value="F:DNA-(apurinic or apyrimidinic site) endonuclease activity"/>
    <property type="evidence" value="ECO:0007669"/>
    <property type="project" value="TreeGrafter"/>
</dbReference>
<dbReference type="GO" id="GO:0003677">
    <property type="term" value="F:DNA binding"/>
    <property type="evidence" value="ECO:0007669"/>
    <property type="project" value="InterPro"/>
</dbReference>
<feature type="binding site" evidence="7">
    <location>
        <position position="213"/>
    </location>
    <ligand>
        <name>Zn(2+)</name>
        <dbReference type="ChEBI" id="CHEBI:29105"/>
        <label>2</label>
    </ligand>
</feature>
<evidence type="ECO:0000259" key="8">
    <source>
        <dbReference type="Pfam" id="PF01261"/>
    </source>
</evidence>
<dbReference type="PATRIC" id="fig|28892.9.peg.573"/>
<comment type="similarity">
    <text evidence="1 7">Belongs to the AP endonuclease 2 family.</text>
</comment>
<dbReference type="InterPro" id="IPR018246">
    <property type="entry name" value="AP_endonuc_F2_Zn_BS"/>
</dbReference>
<feature type="binding site" evidence="7">
    <location>
        <position position="226"/>
    </location>
    <ligand>
        <name>Zn(2+)</name>
        <dbReference type="ChEBI" id="CHEBI:29105"/>
        <label>3</label>
    </ligand>
</feature>
<dbReference type="GO" id="GO:0006284">
    <property type="term" value="P:base-excision repair"/>
    <property type="evidence" value="ECO:0007669"/>
    <property type="project" value="TreeGrafter"/>
</dbReference>
<evidence type="ECO:0000256" key="1">
    <source>
        <dbReference type="ARBA" id="ARBA00005340"/>
    </source>
</evidence>
<evidence type="ECO:0000256" key="5">
    <source>
        <dbReference type="ARBA" id="ARBA00022833"/>
    </source>
</evidence>
<feature type="binding site" evidence="7">
    <location>
        <position position="228"/>
    </location>
    <ligand>
        <name>Zn(2+)</name>
        <dbReference type="ChEBI" id="CHEBI:29105"/>
        <label>3</label>
    </ligand>
</feature>
<evidence type="ECO:0000313" key="9">
    <source>
        <dbReference type="EMBL" id="EJG06505.1"/>
    </source>
</evidence>
<sequence>MIRAGCHVSIAGSLADAVGRAEERGCDCFQIFSRNPRGWRFKDLTDAETDGFKGRLAASGLGPVVDHMPYLPNLASPKEEVYEKSVETLTAELNRCEALGIPFLVMHLGSHLGTGIEVGRERLIDGILQALAAAPGGVRLLLENTAGTKNGLGGTFEEIALLLDALPEERTAVCFDTCHAFAAGYDLRDAAAVGETLDLFDGALGLERLHVVHCNDCKGALGSHLDRHEHIGLGAIGEDGFVALLAVPAIRRLPLICETPVDERRDDTGNIRRLRELAGV</sequence>
<evidence type="ECO:0000313" key="10">
    <source>
        <dbReference type="Proteomes" id="UP000005095"/>
    </source>
</evidence>
<dbReference type="HAMAP" id="MF_00152">
    <property type="entry name" value="Nfo"/>
    <property type="match status" value="1"/>
</dbReference>
<dbReference type="FunFam" id="3.20.20.150:FF:000001">
    <property type="entry name" value="Probable endonuclease 4"/>
    <property type="match status" value="1"/>
</dbReference>
<evidence type="ECO:0000256" key="7">
    <source>
        <dbReference type="HAMAP-Rule" id="MF_00152"/>
    </source>
</evidence>
<dbReference type="SMART" id="SM00518">
    <property type="entry name" value="AP2Ec"/>
    <property type="match status" value="1"/>
</dbReference>
<dbReference type="EC" id="3.1.21.2" evidence="7"/>
<evidence type="ECO:0000256" key="4">
    <source>
        <dbReference type="ARBA" id="ARBA00022801"/>
    </source>
</evidence>
<feature type="binding site" evidence="7">
    <location>
        <position position="143"/>
    </location>
    <ligand>
        <name>Zn(2+)</name>
        <dbReference type="ChEBI" id="CHEBI:29105"/>
        <label>1</label>
    </ligand>
</feature>
<evidence type="ECO:0000256" key="2">
    <source>
        <dbReference type="ARBA" id="ARBA00022723"/>
    </source>
</evidence>
<dbReference type="Proteomes" id="UP000005095">
    <property type="component" value="Chromosome"/>
</dbReference>
<dbReference type="GO" id="GO:0008833">
    <property type="term" value="F:deoxyribonuclease IV (phage-T4-induced) activity"/>
    <property type="evidence" value="ECO:0007669"/>
    <property type="project" value="UniProtKB-UniRule"/>
</dbReference>
<dbReference type="InterPro" id="IPR001719">
    <property type="entry name" value="AP_endonuc_2"/>
</dbReference>
<keyword evidence="7" id="KW-0540">Nuclease</keyword>
<keyword evidence="3 7" id="KW-0227">DNA damage</keyword>
<dbReference type="NCBIfam" id="TIGR00587">
    <property type="entry name" value="nfo"/>
    <property type="match status" value="1"/>
</dbReference>
<comment type="catalytic activity">
    <reaction evidence="7">
        <text>Endonucleolytic cleavage to 5'-phosphooligonucleotide end-products.</text>
        <dbReference type="EC" id="3.1.21.2"/>
    </reaction>
</comment>
<name>J1L1G2_9EURY</name>
<feature type="binding site" evidence="7">
    <location>
        <position position="258"/>
    </location>
    <ligand>
        <name>Zn(2+)</name>
        <dbReference type="ChEBI" id="CHEBI:29105"/>
        <label>2</label>
    </ligand>
</feature>
<keyword evidence="2 7" id="KW-0479">Metal-binding</keyword>
<feature type="binding site" evidence="7">
    <location>
        <position position="67"/>
    </location>
    <ligand>
        <name>Zn(2+)</name>
        <dbReference type="ChEBI" id="CHEBI:29105"/>
        <label>1</label>
    </ligand>
</feature>
<keyword evidence="4 7" id="KW-0378">Hydrolase</keyword>
<keyword evidence="6 7" id="KW-0234">DNA repair</keyword>
<dbReference type="CDD" id="cd00019">
    <property type="entry name" value="AP2Ec"/>
    <property type="match status" value="1"/>
</dbReference>
<keyword evidence="5 7" id="KW-0862">Zinc</keyword>
<dbReference type="RefSeq" id="WP_004037781.1">
    <property type="nucleotide sequence ID" value="NZ_CM001555.1"/>
</dbReference>
<dbReference type="GO" id="GO:0008270">
    <property type="term" value="F:zinc ion binding"/>
    <property type="evidence" value="ECO:0007669"/>
    <property type="project" value="UniProtKB-UniRule"/>
</dbReference>
<evidence type="ECO:0000256" key="3">
    <source>
        <dbReference type="ARBA" id="ARBA00022763"/>
    </source>
</evidence>
<dbReference type="Gene3D" id="3.20.20.150">
    <property type="entry name" value="Divalent-metal-dependent TIM barrel enzymes"/>
    <property type="match status" value="1"/>
</dbReference>
<dbReference type="AlphaFoldDB" id="J1L1G2"/>
<dbReference type="OrthoDB" id="33250at2157"/>
<accession>J1L1G2</accession>